<gene>
    <name evidence="2" type="primary">yuiH</name>
    <name evidence="2" type="ORF">MNV_1180026</name>
</gene>
<accession>A0A284VJH3</accession>
<feature type="domain" description="Oxidoreductase molybdopterin-binding" evidence="1">
    <location>
        <begin position="20"/>
        <end position="166"/>
    </location>
</feature>
<dbReference type="Pfam" id="PF00174">
    <property type="entry name" value="Oxidored_molyb"/>
    <property type="match status" value="1"/>
</dbReference>
<dbReference type="PANTHER" id="PTHR43032">
    <property type="entry name" value="PROTEIN-METHIONINE-SULFOXIDE REDUCTASE"/>
    <property type="match status" value="1"/>
</dbReference>
<evidence type="ECO:0000313" key="2">
    <source>
        <dbReference type="EMBL" id="SNQ59408.1"/>
    </source>
</evidence>
<protein>
    <submittedName>
        <fullName evidence="2">Uncharacterized oxidoreductase YuiH</fullName>
        <ecNumber evidence="2">1.-.-.-</ecNumber>
    </submittedName>
</protein>
<dbReference type="Proteomes" id="UP000218615">
    <property type="component" value="Unassembled WGS sequence"/>
</dbReference>
<name>A0A284VJH3_9EURY</name>
<dbReference type="EC" id="1.-.-.-" evidence="2"/>
<dbReference type="EMBL" id="FZMP01000022">
    <property type="protein sequence ID" value="SNQ59408.1"/>
    <property type="molecule type" value="Genomic_DNA"/>
</dbReference>
<dbReference type="AlphaFoldDB" id="A0A284VJH3"/>
<dbReference type="PANTHER" id="PTHR43032:SF4">
    <property type="entry name" value="OXIDOREDUCTASE MOLYBDOPTERIN-BINDING DOMAIN-CONTAINING PROTEIN"/>
    <property type="match status" value="1"/>
</dbReference>
<evidence type="ECO:0000259" key="1">
    <source>
        <dbReference type="Pfam" id="PF00174"/>
    </source>
</evidence>
<organism evidence="2 3">
    <name type="scientific">Candidatus Methanoperedens nitratireducens</name>
    <dbReference type="NCBI Taxonomy" id="1392998"/>
    <lineage>
        <taxon>Archaea</taxon>
        <taxon>Methanobacteriati</taxon>
        <taxon>Methanobacteriota</taxon>
        <taxon>Stenosarchaea group</taxon>
        <taxon>Methanomicrobia</taxon>
        <taxon>Methanosarcinales</taxon>
        <taxon>ANME-2 cluster</taxon>
        <taxon>Candidatus Methanoperedentaceae</taxon>
        <taxon>Candidatus Methanoperedens</taxon>
    </lineage>
</organism>
<dbReference type="InterPro" id="IPR036374">
    <property type="entry name" value="OxRdtase_Mopterin-bd_sf"/>
</dbReference>
<dbReference type="GO" id="GO:0016491">
    <property type="term" value="F:oxidoreductase activity"/>
    <property type="evidence" value="ECO:0007669"/>
    <property type="project" value="UniProtKB-KW"/>
</dbReference>
<keyword evidence="2" id="KW-0560">Oxidoreductase</keyword>
<dbReference type="RefSeq" id="WP_096203792.1">
    <property type="nucleotide sequence ID" value="NZ_FZMP01000022.1"/>
</dbReference>
<reference evidence="3" key="1">
    <citation type="submission" date="2017-06" db="EMBL/GenBank/DDBJ databases">
        <authorList>
            <person name="Cremers G."/>
        </authorList>
    </citation>
    <scope>NUCLEOTIDE SEQUENCE [LARGE SCALE GENOMIC DNA]</scope>
</reference>
<dbReference type="OrthoDB" id="24039at2157"/>
<dbReference type="Gene3D" id="3.90.420.10">
    <property type="entry name" value="Oxidoreductase, molybdopterin-binding domain"/>
    <property type="match status" value="1"/>
</dbReference>
<sequence>MERLPPHQQLKTDFPILHFGKMPEFDKETWDFRVEGLIENPVKLTYDEFLALERTAQVSDFHCVLGWSKIYLKWEGVRFSDVARLVKPKSNALFATIEADAGYTTSLPLADLMEPDVLFAYNFDDKPLEPAHGGPLRLVVPRKYAYKSAKWVRRVVFTEEQQPGFWEERGYSNSADPWKEERYSY</sequence>
<dbReference type="InterPro" id="IPR000572">
    <property type="entry name" value="OxRdtase_Mopterin-bd_dom"/>
</dbReference>
<dbReference type="CDD" id="cd02109">
    <property type="entry name" value="arch_bact_SO_family_Moco"/>
    <property type="match status" value="1"/>
</dbReference>
<proteinExistence type="predicted"/>
<keyword evidence="3" id="KW-1185">Reference proteome</keyword>
<evidence type="ECO:0000313" key="3">
    <source>
        <dbReference type="Proteomes" id="UP000218615"/>
    </source>
</evidence>
<dbReference type="SUPFAM" id="SSF56524">
    <property type="entry name" value="Oxidoreductase molybdopterin-binding domain"/>
    <property type="match status" value="1"/>
</dbReference>